<dbReference type="InterPro" id="IPR001789">
    <property type="entry name" value="Sig_transdc_resp-reg_receiver"/>
</dbReference>
<comment type="caution">
    <text evidence="3">The sequence shown here is derived from an EMBL/GenBank/DDBJ whole genome shotgun (WGS) entry which is preliminary data.</text>
</comment>
<sequence length="161" mass="18170">MAIRARYAKLALMSSTAARRLCILLIDDNPADCLLAEEAFELYASQVSVNIIQDGASALAWLHAQAAQQALPDVVLLDVNMTGMTGFDVLRTIREDAECHHLPVVMLSHSDNERDINRAYELVASSYLVKCPDFLGFVTQVDTLVRFWSQVRFRRQRHLLH</sequence>
<proteinExistence type="predicted"/>
<dbReference type="Proteomes" id="UP000600547">
    <property type="component" value="Unassembled WGS sequence"/>
</dbReference>
<dbReference type="PANTHER" id="PTHR44520">
    <property type="entry name" value="RESPONSE REGULATOR RCP1-RELATED"/>
    <property type="match status" value="1"/>
</dbReference>
<feature type="domain" description="Response regulatory" evidence="2">
    <location>
        <begin position="22"/>
        <end position="145"/>
    </location>
</feature>
<protein>
    <submittedName>
        <fullName evidence="3">Response regulator</fullName>
    </submittedName>
</protein>
<dbReference type="PROSITE" id="PS50110">
    <property type="entry name" value="RESPONSE_REGULATORY"/>
    <property type="match status" value="1"/>
</dbReference>
<dbReference type="PANTHER" id="PTHR44520:SF2">
    <property type="entry name" value="RESPONSE REGULATOR RCP1"/>
    <property type="match status" value="1"/>
</dbReference>
<dbReference type="CDD" id="cd17557">
    <property type="entry name" value="REC_Rcp-like"/>
    <property type="match status" value="1"/>
</dbReference>
<name>A0A8H9L729_9DEIO</name>
<dbReference type="Pfam" id="PF00072">
    <property type="entry name" value="Response_reg"/>
    <property type="match status" value="1"/>
</dbReference>
<dbReference type="InterPro" id="IPR052893">
    <property type="entry name" value="TCS_response_regulator"/>
</dbReference>
<dbReference type="InterPro" id="IPR011006">
    <property type="entry name" value="CheY-like_superfamily"/>
</dbReference>
<dbReference type="AlphaFoldDB" id="A0A8H9L729"/>
<dbReference type="Gene3D" id="3.40.50.2300">
    <property type="match status" value="1"/>
</dbReference>
<reference evidence="4" key="1">
    <citation type="journal article" date="2019" name="Int. J. Syst. Evol. Microbiol.">
        <title>The Global Catalogue of Microorganisms (GCM) 10K type strain sequencing project: providing services to taxonomists for standard genome sequencing and annotation.</title>
        <authorList>
            <consortium name="The Broad Institute Genomics Platform"/>
            <consortium name="The Broad Institute Genome Sequencing Center for Infectious Disease"/>
            <person name="Wu L."/>
            <person name="Ma J."/>
        </authorList>
    </citation>
    <scope>NUCLEOTIDE SEQUENCE [LARGE SCALE GENOMIC DNA]</scope>
    <source>
        <strain evidence="4">JCM 31047</strain>
    </source>
</reference>
<evidence type="ECO:0000313" key="4">
    <source>
        <dbReference type="Proteomes" id="UP000600547"/>
    </source>
</evidence>
<dbReference type="SUPFAM" id="SSF52172">
    <property type="entry name" value="CheY-like"/>
    <property type="match status" value="1"/>
</dbReference>
<feature type="modified residue" description="4-aspartylphosphate" evidence="1">
    <location>
        <position position="78"/>
    </location>
</feature>
<evidence type="ECO:0000259" key="2">
    <source>
        <dbReference type="PROSITE" id="PS50110"/>
    </source>
</evidence>
<evidence type="ECO:0000313" key="3">
    <source>
        <dbReference type="EMBL" id="GGM38897.1"/>
    </source>
</evidence>
<accession>A0A8H9L729</accession>
<dbReference type="EMBL" id="BMQG01000003">
    <property type="protein sequence ID" value="GGM38897.1"/>
    <property type="molecule type" value="Genomic_DNA"/>
</dbReference>
<dbReference type="GO" id="GO:0000160">
    <property type="term" value="P:phosphorelay signal transduction system"/>
    <property type="evidence" value="ECO:0007669"/>
    <property type="project" value="InterPro"/>
</dbReference>
<evidence type="ECO:0000256" key="1">
    <source>
        <dbReference type="PROSITE-ProRule" id="PRU00169"/>
    </source>
</evidence>
<keyword evidence="4" id="KW-1185">Reference proteome</keyword>
<gene>
    <name evidence="3" type="ORF">GCM10008956_14210</name>
</gene>
<keyword evidence="1" id="KW-0597">Phosphoprotein</keyword>
<dbReference type="SMART" id="SM00448">
    <property type="entry name" value="REC"/>
    <property type="match status" value="1"/>
</dbReference>
<organism evidence="3 4">
    <name type="scientific">Deinococcus arenae</name>
    <dbReference type="NCBI Taxonomy" id="1452751"/>
    <lineage>
        <taxon>Bacteria</taxon>
        <taxon>Thermotogati</taxon>
        <taxon>Deinococcota</taxon>
        <taxon>Deinococci</taxon>
        <taxon>Deinococcales</taxon>
        <taxon>Deinococcaceae</taxon>
        <taxon>Deinococcus</taxon>
    </lineage>
</organism>